<sequence length="67" mass="6847">MNILKNMELVFIVALALTAVTAIAASPSAPARAPVAAPAVEVIDTEMMTVVVSAKRMTPAQKAAPDA</sequence>
<proteinExistence type="predicted"/>
<evidence type="ECO:0000313" key="3">
    <source>
        <dbReference type="Proteomes" id="UP000241421"/>
    </source>
</evidence>
<protein>
    <submittedName>
        <fullName evidence="2">Uncharacterized protein</fullName>
    </submittedName>
</protein>
<feature type="signal peptide" evidence="1">
    <location>
        <begin position="1"/>
        <end position="24"/>
    </location>
</feature>
<dbReference type="Proteomes" id="UP000241421">
    <property type="component" value="Unassembled WGS sequence"/>
</dbReference>
<gene>
    <name evidence="2" type="ORF">C7C56_013445</name>
</gene>
<accession>A0A2U2HK72</accession>
<evidence type="ECO:0000313" key="2">
    <source>
        <dbReference type="EMBL" id="PWF47864.1"/>
    </source>
</evidence>
<comment type="caution">
    <text evidence="2">The sequence shown here is derived from an EMBL/GenBank/DDBJ whole genome shotgun (WGS) entry which is preliminary data.</text>
</comment>
<evidence type="ECO:0000256" key="1">
    <source>
        <dbReference type="SAM" id="SignalP"/>
    </source>
</evidence>
<keyword evidence="1" id="KW-0732">Signal</keyword>
<dbReference type="EMBL" id="PXWF02000223">
    <property type="protein sequence ID" value="PWF47864.1"/>
    <property type="molecule type" value="Genomic_DNA"/>
</dbReference>
<feature type="chain" id="PRO_5015589151" evidence="1">
    <location>
        <begin position="25"/>
        <end position="67"/>
    </location>
</feature>
<name>A0A2U2HK72_9BURK</name>
<dbReference type="AlphaFoldDB" id="A0A2U2HK72"/>
<reference evidence="2 3" key="1">
    <citation type="submission" date="2018-04" db="EMBL/GenBank/DDBJ databases">
        <title>Massilia violaceinigra sp. nov., a novel purple-pigmented bacterium isolated from Tianshan glacier, Xinjiang, China.</title>
        <authorList>
            <person name="Wang H."/>
        </authorList>
    </citation>
    <scope>NUCLEOTIDE SEQUENCE [LARGE SCALE GENOMIC DNA]</scope>
    <source>
        <strain evidence="2 3">B448-2</strain>
    </source>
</reference>
<keyword evidence="3" id="KW-1185">Reference proteome</keyword>
<organism evidence="2 3">
    <name type="scientific">Massilia glaciei</name>
    <dbReference type="NCBI Taxonomy" id="1524097"/>
    <lineage>
        <taxon>Bacteria</taxon>
        <taxon>Pseudomonadati</taxon>
        <taxon>Pseudomonadota</taxon>
        <taxon>Betaproteobacteria</taxon>
        <taxon>Burkholderiales</taxon>
        <taxon>Oxalobacteraceae</taxon>
        <taxon>Telluria group</taxon>
        <taxon>Massilia</taxon>
    </lineage>
</organism>
<dbReference type="RefSeq" id="WP_106757895.1">
    <property type="nucleotide sequence ID" value="NZ_PXWF02000223.1"/>
</dbReference>